<gene>
    <name evidence="5" type="ORF">BS47DRAFT_1340445</name>
</gene>
<dbReference type="PANTHER" id="PTHR16193">
    <property type="entry name" value="TETRATRICOPEPTIDE REPEAT PROTEIN 27"/>
    <property type="match status" value="1"/>
</dbReference>
<keyword evidence="1" id="KW-0677">Repeat</keyword>
<dbReference type="SMART" id="SM00028">
    <property type="entry name" value="TPR"/>
    <property type="match status" value="2"/>
</dbReference>
<protein>
    <recommendedName>
        <fullName evidence="7">TPR-like protein</fullName>
    </recommendedName>
</protein>
<dbReference type="InterPro" id="IPR044244">
    <property type="entry name" value="TTC27/Emw1"/>
</dbReference>
<dbReference type="InterPro" id="IPR011990">
    <property type="entry name" value="TPR-like_helical_dom_sf"/>
</dbReference>
<dbReference type="PANTHER" id="PTHR16193:SF0">
    <property type="entry name" value="TETRATRICOPEPTIDE REPEAT PROTEIN 27"/>
    <property type="match status" value="1"/>
</dbReference>
<keyword evidence="6" id="KW-1185">Reference proteome</keyword>
<feature type="region of interest" description="Disordered" evidence="4">
    <location>
        <begin position="254"/>
        <end position="273"/>
    </location>
</feature>
<evidence type="ECO:0000256" key="2">
    <source>
        <dbReference type="ARBA" id="ARBA00022803"/>
    </source>
</evidence>
<evidence type="ECO:0000256" key="3">
    <source>
        <dbReference type="PROSITE-ProRule" id="PRU00339"/>
    </source>
</evidence>
<dbReference type="OrthoDB" id="1936594at2759"/>
<dbReference type="AlphaFoldDB" id="A0A9P6B3J7"/>
<name>A0A9P6B3J7_9AGAM</name>
<feature type="compositionally biased region" description="Polar residues" evidence="4">
    <location>
        <begin position="285"/>
        <end position="299"/>
    </location>
</feature>
<dbReference type="EMBL" id="MU128936">
    <property type="protein sequence ID" value="KAF9516824.1"/>
    <property type="molecule type" value="Genomic_DNA"/>
</dbReference>
<evidence type="ECO:0000313" key="6">
    <source>
        <dbReference type="Proteomes" id="UP000886523"/>
    </source>
</evidence>
<comment type="caution">
    <text evidence="5">The sequence shown here is derived from an EMBL/GenBank/DDBJ whole genome shotgun (WGS) entry which is preliminary data.</text>
</comment>
<evidence type="ECO:0000256" key="4">
    <source>
        <dbReference type="SAM" id="MobiDB-lite"/>
    </source>
</evidence>
<accession>A0A9P6B3J7</accession>
<reference evidence="5" key="1">
    <citation type="journal article" date="2020" name="Nat. Commun.">
        <title>Large-scale genome sequencing of mycorrhizal fungi provides insights into the early evolution of symbiotic traits.</title>
        <authorList>
            <person name="Miyauchi S."/>
            <person name="Kiss E."/>
            <person name="Kuo A."/>
            <person name="Drula E."/>
            <person name="Kohler A."/>
            <person name="Sanchez-Garcia M."/>
            <person name="Morin E."/>
            <person name="Andreopoulos B."/>
            <person name="Barry K.W."/>
            <person name="Bonito G."/>
            <person name="Buee M."/>
            <person name="Carver A."/>
            <person name="Chen C."/>
            <person name="Cichocki N."/>
            <person name="Clum A."/>
            <person name="Culley D."/>
            <person name="Crous P.W."/>
            <person name="Fauchery L."/>
            <person name="Girlanda M."/>
            <person name="Hayes R.D."/>
            <person name="Keri Z."/>
            <person name="LaButti K."/>
            <person name="Lipzen A."/>
            <person name="Lombard V."/>
            <person name="Magnuson J."/>
            <person name="Maillard F."/>
            <person name="Murat C."/>
            <person name="Nolan M."/>
            <person name="Ohm R.A."/>
            <person name="Pangilinan J."/>
            <person name="Pereira M.F."/>
            <person name="Perotto S."/>
            <person name="Peter M."/>
            <person name="Pfister S."/>
            <person name="Riley R."/>
            <person name="Sitrit Y."/>
            <person name="Stielow J.B."/>
            <person name="Szollosi G."/>
            <person name="Zifcakova L."/>
            <person name="Stursova M."/>
            <person name="Spatafora J.W."/>
            <person name="Tedersoo L."/>
            <person name="Vaario L.M."/>
            <person name="Yamada A."/>
            <person name="Yan M."/>
            <person name="Wang P."/>
            <person name="Xu J."/>
            <person name="Bruns T."/>
            <person name="Baldrian P."/>
            <person name="Vilgalys R."/>
            <person name="Dunand C."/>
            <person name="Henrissat B."/>
            <person name="Grigoriev I.V."/>
            <person name="Hibbett D."/>
            <person name="Nagy L.G."/>
            <person name="Martin F.M."/>
        </authorList>
    </citation>
    <scope>NUCLEOTIDE SEQUENCE</scope>
    <source>
        <strain evidence="5">UP504</strain>
    </source>
</reference>
<dbReference type="PROSITE" id="PS50005">
    <property type="entry name" value="TPR"/>
    <property type="match status" value="1"/>
</dbReference>
<feature type="region of interest" description="Disordered" evidence="4">
    <location>
        <begin position="285"/>
        <end position="307"/>
    </location>
</feature>
<proteinExistence type="predicted"/>
<evidence type="ECO:0000313" key="5">
    <source>
        <dbReference type="EMBL" id="KAF9516824.1"/>
    </source>
</evidence>
<feature type="repeat" description="TPR" evidence="3">
    <location>
        <begin position="517"/>
        <end position="550"/>
    </location>
</feature>
<organism evidence="5 6">
    <name type="scientific">Hydnum rufescens UP504</name>
    <dbReference type="NCBI Taxonomy" id="1448309"/>
    <lineage>
        <taxon>Eukaryota</taxon>
        <taxon>Fungi</taxon>
        <taxon>Dikarya</taxon>
        <taxon>Basidiomycota</taxon>
        <taxon>Agaricomycotina</taxon>
        <taxon>Agaricomycetes</taxon>
        <taxon>Cantharellales</taxon>
        <taxon>Hydnaceae</taxon>
        <taxon>Hydnum</taxon>
    </lineage>
</organism>
<dbReference type="InterPro" id="IPR019734">
    <property type="entry name" value="TPR_rpt"/>
</dbReference>
<keyword evidence="2 3" id="KW-0802">TPR repeat</keyword>
<dbReference type="Proteomes" id="UP000886523">
    <property type="component" value="Unassembled WGS sequence"/>
</dbReference>
<evidence type="ECO:0000256" key="1">
    <source>
        <dbReference type="ARBA" id="ARBA00022737"/>
    </source>
</evidence>
<dbReference type="SUPFAM" id="SSF48452">
    <property type="entry name" value="TPR-like"/>
    <property type="match status" value="1"/>
</dbReference>
<sequence>MNNHIGNAELSLLAGRLHENLPFSSPITLKIVRDAVSGDFPAVFESDPARELLSYWSNTGFKTAFPLQITSIENDADRVACLHAFLQVNFTGPNLEISPEDLIPSSGTSPPLDGGVLNRLAISELSYGGEPAYHLMKKAAFLRIAQLIFDLKYAHLTSVPWWVLRVTTIHQQILGEPVGLPDSFFTQGRLLLEQGLLHHTLGNDRSAAQLFVRAARALGLEYELTGAMGKRTKFQENDISQLVLLAQSRRREEGDGDLKDGVFPNQDSLPEEIPLNDDTLLEQTQFTSSTSAPLSSTNPLAHLDPAAQPPLHPLDQCILLALCLNVRNTQPQHGLTTEQMAPYVARVLSHPRNWSVYSMALLLRSRLESTRSRTVERSTFQLQALIDQMPTSDSTLSDRLLKWEMERELAIRYLSLGVVRSAMEIFERLEMWEEVVKCWQSMERPEKGIVIVRDLLEGRKEEADIVLARGKAATEPRRERMDTAREAKLWCLLGDLEPETCLEHYTKAWEISNHTSGRAARSLGGFFFARNEFTKAIPRLREAVAINPLLSRTWFILGCACLREERWLDARDAFARCVAIDEDDGESWNNLASVYLRMGAASSRLLLTEDGGIEEGTNSDVTTKSDRIPFENAMLAFRALKQGLKFSYDNWRMWQNYMIVCLEVGELAEACRALGRVVEELSEKEGEASLDLDVLERLVDAVVRGRHSLLPRVMDLFVRIILPRISSSARVFRAYARLLIWQDRWGDALEAHMDAYRCSVVSDEKVETDLGQWRLAVDEVLDLVDILRNIGPRVGADGDQSNHPSEKRVNWQFQARSVVRTFMGRTKGSFGEEAEWEKLTAVLQDIKSA</sequence>
<dbReference type="Gene3D" id="1.25.40.10">
    <property type="entry name" value="Tetratricopeptide repeat domain"/>
    <property type="match status" value="1"/>
</dbReference>
<evidence type="ECO:0008006" key="7">
    <source>
        <dbReference type="Google" id="ProtNLM"/>
    </source>
</evidence>